<keyword evidence="3" id="KW-0812">Transmembrane</keyword>
<dbReference type="Pfam" id="PF13193">
    <property type="entry name" value="AMP-binding_C"/>
    <property type="match status" value="1"/>
</dbReference>
<protein>
    <submittedName>
        <fullName evidence="6">4-coumarate--CoA ligase-like 7</fullName>
    </submittedName>
</protein>
<dbReference type="PANTHER" id="PTHR24096">
    <property type="entry name" value="LONG-CHAIN-FATTY-ACID--COA LIGASE"/>
    <property type="match status" value="1"/>
</dbReference>
<dbReference type="Proteomes" id="UP000243723">
    <property type="component" value="Unassembled WGS sequence"/>
</dbReference>
<evidence type="ECO:0000313" key="7">
    <source>
        <dbReference type="Proteomes" id="UP000243723"/>
    </source>
</evidence>
<dbReference type="Gene3D" id="3.30.300.30">
    <property type="match status" value="1"/>
</dbReference>
<comment type="similarity">
    <text evidence="1">Belongs to the ATP-dependent AMP-binding enzyme family.</text>
</comment>
<dbReference type="EMBL" id="NHZQ01000174">
    <property type="protein sequence ID" value="PSK48646.1"/>
    <property type="molecule type" value="Genomic_DNA"/>
</dbReference>
<dbReference type="PROSITE" id="PS00455">
    <property type="entry name" value="AMP_BINDING"/>
    <property type="match status" value="1"/>
</dbReference>
<dbReference type="InterPro" id="IPR000873">
    <property type="entry name" value="AMP-dep_synth/lig_dom"/>
</dbReference>
<dbReference type="InterPro" id="IPR042099">
    <property type="entry name" value="ANL_N_sf"/>
</dbReference>
<evidence type="ECO:0000256" key="1">
    <source>
        <dbReference type="ARBA" id="ARBA00006432"/>
    </source>
</evidence>
<dbReference type="InterPro" id="IPR025110">
    <property type="entry name" value="AMP-bd_C"/>
</dbReference>
<evidence type="ECO:0000259" key="5">
    <source>
        <dbReference type="Pfam" id="PF13193"/>
    </source>
</evidence>
<comment type="caution">
    <text evidence="6">The sequence shown here is derived from an EMBL/GenBank/DDBJ whole genome shotgun (WGS) entry which is preliminary data.</text>
</comment>
<keyword evidence="3" id="KW-0472">Membrane</keyword>
<keyword evidence="3" id="KW-1133">Transmembrane helix</keyword>
<feature type="domain" description="AMP-dependent synthetase/ligase" evidence="4">
    <location>
        <begin position="23"/>
        <end position="394"/>
    </location>
</feature>
<keyword evidence="7" id="KW-1185">Reference proteome</keyword>
<gene>
    <name evidence="6" type="ORF">B9Z65_57</name>
</gene>
<proteinExistence type="inferred from homology"/>
<accession>A0A2P7ZKA5</accession>
<evidence type="ECO:0000256" key="3">
    <source>
        <dbReference type="SAM" id="Phobius"/>
    </source>
</evidence>
<sequence>MIYRSHQELHYPEHADLTNILFDYNLQNTPSNKPAVIDGPTGDVVFTYESIRDAVKRVAGHLQTELKIQPGTVVGILSTNRHYFPVCVHAILAVGGVVSALNPAYQPQELAHALSLSKPRHVLVEKDLLSTLNIALESIPTTKPHLHVWDDASPNPSLASTLPIESIIRHASPTTFTRPTSLPPPAYRVAFICFSSGTSGLVKGVRLSHSNIISNIHQQRAALTGMFAPNTVLALIVPFFHILGLAGFCCQFIAFGAPIVMFRRFELGPLLAAIKRDRITHINVVPPIALEFLRNPIADHGDYGSVRALCNAAAPLKGSIAERIERKLGCVVTQWYGMTECSPSVASQREDEVGVKGTIGKLLPGMEMRIVDEEGKDARVGELLLRGPNVMLGYVQHGSVQSNAMTEDGFLKTGDVGYIDENGYIFLVDRAKEMIKVKGNQVAPAELEAVLLSHPAVEDAAVCGVYDDERATEYPIAYIATKITGRQELEGLKAEVRQFVDGQVTRYKQLKGGVHVLDAIPRNASGKILRRLLPANLAAAEQAKRAVKPSDTTRGEVVIQAKL</sequence>
<feature type="transmembrane region" description="Helical" evidence="3">
    <location>
        <begin position="232"/>
        <end position="255"/>
    </location>
</feature>
<dbReference type="GO" id="GO:0016405">
    <property type="term" value="F:CoA-ligase activity"/>
    <property type="evidence" value="ECO:0007669"/>
    <property type="project" value="TreeGrafter"/>
</dbReference>
<name>A0A2P7ZKA5_9PEZI</name>
<dbReference type="Gene3D" id="3.40.50.12780">
    <property type="entry name" value="N-terminal domain of ligase-like"/>
    <property type="match status" value="1"/>
</dbReference>
<dbReference type="OrthoDB" id="1898221at2759"/>
<organism evidence="6 7">
    <name type="scientific">Elsinoe australis</name>
    <dbReference type="NCBI Taxonomy" id="40998"/>
    <lineage>
        <taxon>Eukaryota</taxon>
        <taxon>Fungi</taxon>
        <taxon>Dikarya</taxon>
        <taxon>Ascomycota</taxon>
        <taxon>Pezizomycotina</taxon>
        <taxon>Dothideomycetes</taxon>
        <taxon>Dothideomycetidae</taxon>
        <taxon>Myriangiales</taxon>
        <taxon>Elsinoaceae</taxon>
        <taxon>Elsinoe</taxon>
    </lineage>
</organism>
<dbReference type="InterPro" id="IPR020845">
    <property type="entry name" value="AMP-binding_CS"/>
</dbReference>
<feature type="domain" description="AMP-binding enzyme C-terminal" evidence="5">
    <location>
        <begin position="446"/>
        <end position="527"/>
    </location>
</feature>
<dbReference type="SUPFAM" id="SSF56801">
    <property type="entry name" value="Acetyl-CoA synthetase-like"/>
    <property type="match status" value="1"/>
</dbReference>
<evidence type="ECO:0000256" key="2">
    <source>
        <dbReference type="ARBA" id="ARBA00022598"/>
    </source>
</evidence>
<dbReference type="Pfam" id="PF00501">
    <property type="entry name" value="AMP-binding"/>
    <property type="match status" value="1"/>
</dbReference>
<dbReference type="AlphaFoldDB" id="A0A2P7ZKA5"/>
<dbReference type="GO" id="GO:0019748">
    <property type="term" value="P:secondary metabolic process"/>
    <property type="evidence" value="ECO:0007669"/>
    <property type="project" value="TreeGrafter"/>
</dbReference>
<keyword evidence="2 6" id="KW-0436">Ligase</keyword>
<dbReference type="InterPro" id="IPR045851">
    <property type="entry name" value="AMP-bd_C_sf"/>
</dbReference>
<evidence type="ECO:0000313" key="6">
    <source>
        <dbReference type="EMBL" id="PSK48646.1"/>
    </source>
</evidence>
<dbReference type="PANTHER" id="PTHR24096:SF149">
    <property type="entry name" value="AMP-BINDING DOMAIN-CONTAINING PROTEIN-RELATED"/>
    <property type="match status" value="1"/>
</dbReference>
<reference evidence="6 7" key="1">
    <citation type="submission" date="2017-05" db="EMBL/GenBank/DDBJ databases">
        <title>Draft genome sequence of Elsinoe australis.</title>
        <authorList>
            <person name="Cheng Q."/>
        </authorList>
    </citation>
    <scope>NUCLEOTIDE SEQUENCE [LARGE SCALE GENOMIC DNA]</scope>
    <source>
        <strain evidence="6 7">NL1</strain>
    </source>
</reference>
<evidence type="ECO:0000259" key="4">
    <source>
        <dbReference type="Pfam" id="PF00501"/>
    </source>
</evidence>
<dbReference type="STRING" id="40998.A0A2P7ZKA5"/>